<evidence type="ECO:0000256" key="1">
    <source>
        <dbReference type="ARBA" id="ARBA00001947"/>
    </source>
</evidence>
<dbReference type="EMBL" id="UINC01214325">
    <property type="protein sequence ID" value="SVE39508.1"/>
    <property type="molecule type" value="Genomic_DNA"/>
</dbReference>
<gene>
    <name evidence="6" type="ORF">METZ01_LOCUS492362</name>
</gene>
<evidence type="ECO:0000256" key="4">
    <source>
        <dbReference type="ARBA" id="ARBA00022833"/>
    </source>
</evidence>
<sequence>MPDKLANNLLTHCAEEMNHLAKILPQLYLDNK</sequence>
<dbReference type="Pfam" id="PF18089">
    <property type="entry name" value="DAPG_hydrolase"/>
    <property type="match status" value="1"/>
</dbReference>
<feature type="domain" description="DAPG hydrolase PhiG" evidence="5">
    <location>
        <begin position="2"/>
        <end position="28"/>
    </location>
</feature>
<comment type="cofactor">
    <cofactor evidence="1">
        <name>Zn(2+)</name>
        <dbReference type="ChEBI" id="CHEBI:29105"/>
    </cofactor>
</comment>
<evidence type="ECO:0000256" key="3">
    <source>
        <dbReference type="ARBA" id="ARBA00022801"/>
    </source>
</evidence>
<protein>
    <recommendedName>
        <fullName evidence="5">DAPG hydrolase PhiG domain-containing protein</fullName>
    </recommendedName>
</protein>
<dbReference type="GO" id="GO:0046872">
    <property type="term" value="F:metal ion binding"/>
    <property type="evidence" value="ECO:0007669"/>
    <property type="project" value="UniProtKB-KW"/>
</dbReference>
<keyword evidence="4" id="KW-0862">Zinc</keyword>
<organism evidence="6">
    <name type="scientific">marine metagenome</name>
    <dbReference type="NCBI Taxonomy" id="408172"/>
    <lineage>
        <taxon>unclassified sequences</taxon>
        <taxon>metagenomes</taxon>
        <taxon>ecological metagenomes</taxon>
    </lineage>
</organism>
<reference evidence="6" key="1">
    <citation type="submission" date="2018-05" db="EMBL/GenBank/DDBJ databases">
        <authorList>
            <person name="Lanie J.A."/>
            <person name="Ng W.-L."/>
            <person name="Kazmierczak K.M."/>
            <person name="Andrzejewski T.M."/>
            <person name="Davidsen T.M."/>
            <person name="Wayne K.J."/>
            <person name="Tettelin H."/>
            <person name="Glass J.I."/>
            <person name="Rusch D."/>
            <person name="Podicherti R."/>
            <person name="Tsui H.-C.T."/>
            <person name="Winkler M.E."/>
        </authorList>
    </citation>
    <scope>NUCLEOTIDE SEQUENCE</scope>
</reference>
<keyword evidence="3" id="KW-0378">Hydrolase</keyword>
<keyword evidence="2" id="KW-0479">Metal-binding</keyword>
<proteinExistence type="predicted"/>
<dbReference type="AlphaFoldDB" id="A0A383D6N9"/>
<evidence type="ECO:0000256" key="2">
    <source>
        <dbReference type="ARBA" id="ARBA00022723"/>
    </source>
</evidence>
<evidence type="ECO:0000259" key="5">
    <source>
        <dbReference type="Pfam" id="PF18089"/>
    </source>
</evidence>
<dbReference type="InterPro" id="IPR041526">
    <property type="entry name" value="DAPG_hydrolase"/>
</dbReference>
<dbReference type="GO" id="GO:0016787">
    <property type="term" value="F:hydrolase activity"/>
    <property type="evidence" value="ECO:0007669"/>
    <property type="project" value="UniProtKB-KW"/>
</dbReference>
<accession>A0A383D6N9</accession>
<name>A0A383D6N9_9ZZZZ</name>
<evidence type="ECO:0000313" key="6">
    <source>
        <dbReference type="EMBL" id="SVE39508.1"/>
    </source>
</evidence>